<reference evidence="11 12" key="1">
    <citation type="submission" date="2021-06" db="EMBL/GenBank/DDBJ databases">
        <title>Caerostris darwini draft genome.</title>
        <authorList>
            <person name="Kono N."/>
            <person name="Arakawa K."/>
        </authorList>
    </citation>
    <scope>NUCLEOTIDE SEQUENCE [LARGE SCALE GENOMIC DNA]</scope>
</reference>
<comment type="subcellular location">
    <subcellularLocation>
        <location evidence="2">Secreted</location>
    </subcellularLocation>
</comment>
<dbReference type="SUPFAM" id="SSF49562">
    <property type="entry name" value="C2 domain (Calcium/lipid-binding domain, CaLB)"/>
    <property type="match status" value="1"/>
</dbReference>
<keyword evidence="12" id="KW-1185">Reference proteome</keyword>
<evidence type="ECO:0000256" key="8">
    <source>
        <dbReference type="RuleBase" id="RU361133"/>
    </source>
</evidence>
<evidence type="ECO:0000313" key="12">
    <source>
        <dbReference type="Proteomes" id="UP001054837"/>
    </source>
</evidence>
<keyword evidence="4" id="KW-0479">Metal-binding</keyword>
<comment type="catalytic activity">
    <reaction evidence="8">
        <text>a 1,2-diacyl-sn-glycero-3-phospho-(1D-myo-inositol-4,5-bisphosphate) + H2O = 1D-myo-inositol 1,4,5-trisphosphate + a 1,2-diacyl-sn-glycerol + H(+)</text>
        <dbReference type="Rhea" id="RHEA:33179"/>
        <dbReference type="ChEBI" id="CHEBI:15377"/>
        <dbReference type="ChEBI" id="CHEBI:15378"/>
        <dbReference type="ChEBI" id="CHEBI:17815"/>
        <dbReference type="ChEBI" id="CHEBI:58456"/>
        <dbReference type="ChEBI" id="CHEBI:203600"/>
        <dbReference type="EC" id="3.1.4.11"/>
    </reaction>
</comment>
<dbReference type="GO" id="GO:0046488">
    <property type="term" value="P:phosphatidylinositol metabolic process"/>
    <property type="evidence" value="ECO:0007669"/>
    <property type="project" value="TreeGrafter"/>
</dbReference>
<keyword evidence="7" id="KW-0456">Lyase</keyword>
<keyword evidence="8" id="KW-0442">Lipid degradation</keyword>
<keyword evidence="6" id="KW-1015">Disulfide bond</keyword>
<dbReference type="CDD" id="cd00275">
    <property type="entry name" value="C2_PLC_like"/>
    <property type="match status" value="1"/>
</dbReference>
<dbReference type="PROSITE" id="PS50004">
    <property type="entry name" value="C2"/>
    <property type="match status" value="1"/>
</dbReference>
<dbReference type="InterPro" id="IPR017946">
    <property type="entry name" value="PLC-like_Pdiesterase_TIM-brl"/>
</dbReference>
<dbReference type="EMBL" id="BPLQ01005803">
    <property type="protein sequence ID" value="GIY17352.1"/>
    <property type="molecule type" value="Genomic_DNA"/>
</dbReference>
<keyword evidence="3" id="KW-0964">Secreted</keyword>
<gene>
    <name evidence="11" type="primary">Plcg1</name>
    <name evidence="11" type="ORF">CDAR_1431</name>
</gene>
<dbReference type="Gene3D" id="2.60.40.150">
    <property type="entry name" value="C2 domain"/>
    <property type="match status" value="1"/>
</dbReference>
<evidence type="ECO:0000256" key="5">
    <source>
        <dbReference type="ARBA" id="ARBA00022842"/>
    </source>
</evidence>
<dbReference type="SMART" id="SM00149">
    <property type="entry name" value="PLCYc"/>
    <property type="match status" value="1"/>
</dbReference>
<dbReference type="PANTHER" id="PTHR10336:SF159">
    <property type="entry name" value="1-PHOSPHATIDYLINOSITOL 4,5-BISPHOSPHATE PHOSPHODIESTERASE GAMMA"/>
    <property type="match status" value="1"/>
</dbReference>
<dbReference type="GO" id="GO:0005576">
    <property type="term" value="C:extracellular region"/>
    <property type="evidence" value="ECO:0007669"/>
    <property type="project" value="UniProtKB-SubCell"/>
</dbReference>
<accession>A0AAV4RB70</accession>
<dbReference type="GO" id="GO:0032587">
    <property type="term" value="C:ruffle membrane"/>
    <property type="evidence" value="ECO:0007669"/>
    <property type="project" value="TreeGrafter"/>
</dbReference>
<feature type="domain" description="PI-PLC Y-box" evidence="10">
    <location>
        <begin position="3"/>
        <end position="70"/>
    </location>
</feature>
<dbReference type="GO" id="GO:0016042">
    <property type="term" value="P:lipid catabolic process"/>
    <property type="evidence" value="ECO:0007669"/>
    <property type="project" value="UniProtKB-KW"/>
</dbReference>
<dbReference type="PRINTS" id="PR00390">
    <property type="entry name" value="PHPHLIPASEC"/>
</dbReference>
<evidence type="ECO:0000256" key="1">
    <source>
        <dbReference type="ARBA" id="ARBA00000110"/>
    </source>
</evidence>
<dbReference type="Gene3D" id="3.20.20.190">
    <property type="entry name" value="Phosphatidylinositol (PI) phosphodiesterase"/>
    <property type="match status" value="1"/>
</dbReference>
<comment type="caution">
    <text evidence="11">The sequence shown here is derived from an EMBL/GenBank/DDBJ whole genome shotgun (WGS) entry which is preliminary data.</text>
</comment>
<dbReference type="InterPro" id="IPR000008">
    <property type="entry name" value="C2_dom"/>
</dbReference>
<evidence type="ECO:0000259" key="9">
    <source>
        <dbReference type="PROSITE" id="PS50004"/>
    </source>
</evidence>
<protein>
    <recommendedName>
        <fullName evidence="8">Phosphoinositide phospholipase C</fullName>
        <ecNumber evidence="8">3.1.4.11</ecNumber>
    </recommendedName>
</protein>
<keyword evidence="8" id="KW-0443">Lipid metabolism</keyword>
<evidence type="ECO:0000256" key="4">
    <source>
        <dbReference type="ARBA" id="ARBA00022723"/>
    </source>
</evidence>
<evidence type="ECO:0000259" key="10">
    <source>
        <dbReference type="PROSITE" id="PS50008"/>
    </source>
</evidence>
<evidence type="ECO:0000256" key="3">
    <source>
        <dbReference type="ARBA" id="ARBA00022525"/>
    </source>
</evidence>
<dbReference type="GO" id="GO:0010634">
    <property type="term" value="P:positive regulation of epithelial cell migration"/>
    <property type="evidence" value="ECO:0007669"/>
    <property type="project" value="TreeGrafter"/>
</dbReference>
<dbReference type="InterPro" id="IPR035892">
    <property type="entry name" value="C2_domain_sf"/>
</dbReference>
<keyword evidence="8" id="KW-0378">Hydrolase</keyword>
<evidence type="ECO:0000313" key="11">
    <source>
        <dbReference type="EMBL" id="GIY17352.1"/>
    </source>
</evidence>
<dbReference type="GO" id="GO:0004435">
    <property type="term" value="F:phosphatidylinositol-4,5-bisphosphate phospholipase C activity"/>
    <property type="evidence" value="ECO:0007669"/>
    <property type="project" value="UniProtKB-EC"/>
</dbReference>
<dbReference type="GO" id="GO:0046872">
    <property type="term" value="F:metal ion binding"/>
    <property type="evidence" value="ECO:0007669"/>
    <property type="project" value="UniProtKB-KW"/>
</dbReference>
<dbReference type="GO" id="GO:0016829">
    <property type="term" value="F:lyase activity"/>
    <property type="evidence" value="ECO:0007669"/>
    <property type="project" value="UniProtKB-KW"/>
</dbReference>
<dbReference type="SUPFAM" id="SSF51695">
    <property type="entry name" value="PLC-like phosphodiesterases"/>
    <property type="match status" value="1"/>
</dbReference>
<dbReference type="AlphaFoldDB" id="A0AAV4RB70"/>
<proteinExistence type="predicted"/>
<dbReference type="InterPro" id="IPR001711">
    <property type="entry name" value="PLipase_C_Pinositol-sp_Y"/>
</dbReference>
<dbReference type="Pfam" id="PF00387">
    <property type="entry name" value="PI-PLC-Y"/>
    <property type="match status" value="1"/>
</dbReference>
<dbReference type="PROSITE" id="PS50008">
    <property type="entry name" value="PIPLC_Y_DOMAIN"/>
    <property type="match status" value="1"/>
</dbReference>
<keyword evidence="5" id="KW-0460">Magnesium</keyword>
<dbReference type="EC" id="3.1.4.11" evidence="8"/>
<evidence type="ECO:0000256" key="6">
    <source>
        <dbReference type="ARBA" id="ARBA00023157"/>
    </source>
</evidence>
<sequence length="266" mass="30671">MCKYHRLQFSRVYPKGSRIDSSNYDPMKMWNAGVQMVALNYQTADRAMQLNQARFLQNGNCGYILKPKCMFDDNFDPYNRSTLQEINPFTLTVQIIAARHLMKTSKGIVSPFIEAELVGAEYDCNRFKTSTKEDNGLNPVWKESFRWTIYNPDLAIIRFVVQYEDMFGDPNFLAQASYPVACLRTGYRSISLKNEFSEELELSCLLVHIDIQKHSQEVISDISNEPQDTTDIQQRLRDEAGVLLLQTNQELGNREAQASNEMPHRS</sequence>
<feature type="domain" description="C2" evidence="9">
    <location>
        <begin position="72"/>
        <end position="194"/>
    </location>
</feature>
<comment type="catalytic activity">
    <reaction evidence="1">
        <text>an N-(acyl)-sphingosylphosphoethanolamine = an N-(acyl)-sphingosyl-1,3-cyclic phosphate + ethanolamine</text>
        <dbReference type="Rhea" id="RHEA:60648"/>
        <dbReference type="ChEBI" id="CHEBI:57603"/>
        <dbReference type="ChEBI" id="CHEBI:143891"/>
        <dbReference type="ChEBI" id="CHEBI:143892"/>
    </reaction>
</comment>
<dbReference type="PANTHER" id="PTHR10336">
    <property type="entry name" value="PHOSPHOINOSITIDE-SPECIFIC PHOSPHOLIPASE C FAMILY PROTEIN"/>
    <property type="match status" value="1"/>
</dbReference>
<dbReference type="SMART" id="SM00239">
    <property type="entry name" value="C2"/>
    <property type="match status" value="1"/>
</dbReference>
<evidence type="ECO:0000256" key="7">
    <source>
        <dbReference type="ARBA" id="ARBA00023239"/>
    </source>
</evidence>
<dbReference type="Proteomes" id="UP001054837">
    <property type="component" value="Unassembled WGS sequence"/>
</dbReference>
<dbReference type="GO" id="GO:0051209">
    <property type="term" value="P:release of sequestered calcium ion into cytosol"/>
    <property type="evidence" value="ECO:0007669"/>
    <property type="project" value="TreeGrafter"/>
</dbReference>
<organism evidence="11 12">
    <name type="scientific">Caerostris darwini</name>
    <dbReference type="NCBI Taxonomy" id="1538125"/>
    <lineage>
        <taxon>Eukaryota</taxon>
        <taxon>Metazoa</taxon>
        <taxon>Ecdysozoa</taxon>
        <taxon>Arthropoda</taxon>
        <taxon>Chelicerata</taxon>
        <taxon>Arachnida</taxon>
        <taxon>Araneae</taxon>
        <taxon>Araneomorphae</taxon>
        <taxon>Entelegynae</taxon>
        <taxon>Araneoidea</taxon>
        <taxon>Araneidae</taxon>
        <taxon>Caerostris</taxon>
    </lineage>
</organism>
<dbReference type="GO" id="GO:0048015">
    <property type="term" value="P:phosphatidylinositol-mediated signaling"/>
    <property type="evidence" value="ECO:0007669"/>
    <property type="project" value="TreeGrafter"/>
</dbReference>
<dbReference type="InterPro" id="IPR001192">
    <property type="entry name" value="PI-PLC_fam"/>
</dbReference>
<dbReference type="Pfam" id="PF00168">
    <property type="entry name" value="C2"/>
    <property type="match status" value="1"/>
</dbReference>
<evidence type="ECO:0000256" key="2">
    <source>
        <dbReference type="ARBA" id="ARBA00004613"/>
    </source>
</evidence>
<name>A0AAV4RB70_9ARAC</name>